<dbReference type="SUPFAM" id="SSF56672">
    <property type="entry name" value="DNA/RNA polymerases"/>
    <property type="match status" value="1"/>
</dbReference>
<protein>
    <recommendedName>
        <fullName evidence="2">Reverse transcriptase/retrotransposon-derived protein RNase H-like domain-containing protein</fullName>
    </recommendedName>
</protein>
<sequence>MSVQGIISVKFLGHIVSKGIVQPDPGKTKAIRDIPDTTNVTELSNHYESCYKMKKWVWGDAQKEVMDTFKQDLTKQPTLALYSCDASIRIPADALSYGLGAQQEHHWKPIMYASQSLNETVTRVHIGNMCKILTDHKPTVTLVGSKPLAVLTASLQRLRIMYQGEDSTYQMFSLGAPIKKARDEGKEILNEDLYIHNVIATIKEAQEKEMECQKLKENILHQFAKEFGFSQRTSSPCFLQSNGESEKALDIAKHILSKSEDPNLDLSSRVSQRSLPIVKVGDSVDHQHRMLWMSPVCCRSTKIIHVPEEKRKDEIGDVTNTVNISETFNTAGSSKQCERRTEAGNPVEDNLLAEERVRMSSHTEQTAFLGFPARESDRNQVFKD</sequence>
<comment type="caution">
    <text evidence="3">The sequence shown here is derived from an EMBL/GenBank/DDBJ whole genome shotgun (WGS) entry which is preliminary data.</text>
</comment>
<dbReference type="EMBL" id="JARBHB010000014">
    <property type="protein sequence ID" value="KAJ8868435.1"/>
    <property type="molecule type" value="Genomic_DNA"/>
</dbReference>
<proteinExistence type="predicted"/>
<accession>A0ABQ9G7K4</accession>
<gene>
    <name evidence="3" type="ORF">PR048_029951</name>
</gene>
<evidence type="ECO:0000313" key="4">
    <source>
        <dbReference type="Proteomes" id="UP001159363"/>
    </source>
</evidence>
<dbReference type="Pfam" id="PF17919">
    <property type="entry name" value="RT_RNaseH_2"/>
    <property type="match status" value="1"/>
</dbReference>
<dbReference type="PANTHER" id="PTHR37984">
    <property type="entry name" value="PROTEIN CBG26694"/>
    <property type="match status" value="1"/>
</dbReference>
<name>A0ABQ9G7K4_9NEOP</name>
<feature type="region of interest" description="Disordered" evidence="1">
    <location>
        <begin position="364"/>
        <end position="384"/>
    </location>
</feature>
<evidence type="ECO:0000259" key="2">
    <source>
        <dbReference type="Pfam" id="PF17919"/>
    </source>
</evidence>
<feature type="domain" description="Reverse transcriptase/retrotransposon-derived protein RNase H-like" evidence="2">
    <location>
        <begin position="58"/>
        <end position="125"/>
    </location>
</feature>
<feature type="compositionally biased region" description="Basic and acidic residues" evidence="1">
    <location>
        <begin position="374"/>
        <end position="384"/>
    </location>
</feature>
<organism evidence="3 4">
    <name type="scientific">Dryococelus australis</name>
    <dbReference type="NCBI Taxonomy" id="614101"/>
    <lineage>
        <taxon>Eukaryota</taxon>
        <taxon>Metazoa</taxon>
        <taxon>Ecdysozoa</taxon>
        <taxon>Arthropoda</taxon>
        <taxon>Hexapoda</taxon>
        <taxon>Insecta</taxon>
        <taxon>Pterygota</taxon>
        <taxon>Neoptera</taxon>
        <taxon>Polyneoptera</taxon>
        <taxon>Phasmatodea</taxon>
        <taxon>Verophasmatodea</taxon>
        <taxon>Anareolatae</taxon>
        <taxon>Phasmatidae</taxon>
        <taxon>Eurycanthinae</taxon>
        <taxon>Dryococelus</taxon>
    </lineage>
</organism>
<evidence type="ECO:0000256" key="1">
    <source>
        <dbReference type="SAM" id="MobiDB-lite"/>
    </source>
</evidence>
<reference evidence="3 4" key="1">
    <citation type="submission" date="2023-02" db="EMBL/GenBank/DDBJ databases">
        <title>LHISI_Scaffold_Assembly.</title>
        <authorList>
            <person name="Stuart O.P."/>
            <person name="Cleave R."/>
            <person name="Magrath M.J.L."/>
            <person name="Mikheyev A.S."/>
        </authorList>
    </citation>
    <scope>NUCLEOTIDE SEQUENCE [LARGE SCALE GENOMIC DNA]</scope>
    <source>
        <strain evidence="3">Daus_M_001</strain>
        <tissue evidence="3">Leg muscle</tissue>
    </source>
</reference>
<evidence type="ECO:0000313" key="3">
    <source>
        <dbReference type="EMBL" id="KAJ8868435.1"/>
    </source>
</evidence>
<dbReference type="Proteomes" id="UP001159363">
    <property type="component" value="Chromosome 13"/>
</dbReference>
<dbReference type="InterPro" id="IPR041577">
    <property type="entry name" value="RT_RNaseH_2"/>
</dbReference>
<dbReference type="InterPro" id="IPR043502">
    <property type="entry name" value="DNA/RNA_pol_sf"/>
</dbReference>
<dbReference type="InterPro" id="IPR050951">
    <property type="entry name" value="Retrovirus_Pol_polyprotein"/>
</dbReference>
<keyword evidence="4" id="KW-1185">Reference proteome</keyword>
<dbReference type="PANTHER" id="PTHR37984:SF9">
    <property type="entry name" value="INTEGRASE CATALYTIC DOMAIN-CONTAINING PROTEIN"/>
    <property type="match status" value="1"/>
</dbReference>